<dbReference type="Proteomes" id="UP000740883">
    <property type="component" value="Unassembled WGS sequence"/>
</dbReference>
<reference evidence="1 2" key="1">
    <citation type="journal article" date="2020" name="Genome Biol. Evol.">
        <title>Comparative genomics of strictly vertically transmitted, feminizing microsporidia endosymbionts of amphipod crustaceans.</title>
        <authorList>
            <person name="Cormier A."/>
            <person name="Chebbi M.A."/>
            <person name="Giraud I."/>
            <person name="Wattier R."/>
            <person name="Teixeira M."/>
            <person name="Gilbert C."/>
            <person name="Rigaud T."/>
            <person name="Cordaux R."/>
        </authorList>
    </citation>
    <scope>NUCLEOTIDE SEQUENCE [LARGE SCALE GENOMIC DNA]</scope>
    <source>
        <strain evidence="1 2">Ou3-Ou53</strain>
    </source>
</reference>
<comment type="caution">
    <text evidence="1">The sequence shown here is derived from an EMBL/GenBank/DDBJ whole genome shotgun (WGS) entry which is preliminary data.</text>
</comment>
<evidence type="ECO:0000313" key="2">
    <source>
        <dbReference type="Proteomes" id="UP000740883"/>
    </source>
</evidence>
<dbReference type="AlphaFoldDB" id="A0A9P6GXW3"/>
<organism evidence="1 2">
    <name type="scientific">Nosema granulosis</name>
    <dbReference type="NCBI Taxonomy" id="83296"/>
    <lineage>
        <taxon>Eukaryota</taxon>
        <taxon>Fungi</taxon>
        <taxon>Fungi incertae sedis</taxon>
        <taxon>Microsporidia</taxon>
        <taxon>Nosematidae</taxon>
        <taxon>Nosema</taxon>
    </lineage>
</organism>
<protein>
    <submittedName>
        <fullName evidence="1">Uncharacterized protein</fullName>
    </submittedName>
</protein>
<dbReference type="EMBL" id="SBJO01000220">
    <property type="protein sequence ID" value="KAF9762044.1"/>
    <property type="molecule type" value="Genomic_DNA"/>
</dbReference>
<evidence type="ECO:0000313" key="1">
    <source>
        <dbReference type="EMBL" id="KAF9762044.1"/>
    </source>
</evidence>
<proteinExistence type="predicted"/>
<gene>
    <name evidence="1" type="ORF">NGRA_2253</name>
</gene>
<accession>A0A9P6GXW3</accession>
<keyword evidence="2" id="KW-1185">Reference proteome</keyword>
<sequence length="382" mass="44810">MLFITLFTQLYALNVTSKIGYLCKETLKKTDVFKENIPKNVELKEIYSTHTTNKPLFGCCRESEIVFFLMNDIDAENLCLWYTLVVNPAPSIYSDKVSSINYDFRTEEGITSFKKPITILDYTSDIFGNLVNTKNIHLVKHFVKEKLRKVANKYQNLSTKDFNVLLERVIRGVNYEKMSLVFFDDIEQLKMVIVNFLSNIELEMNTVDLITKTYDDINTTYIKKLMKIFNEKDGRIIEKSFDESFISKTYHYRNLYKMVIEFDYILMQVMKISGLKIDGNVYDPNDRLSDNDIKCMKCLVLFLEYETEHTISIYLLDDSLKRIKCCLTDKPVKKVIYIPQSEFNEQIKYISVVSNEENKSECLLDITKEIPDLLDRYTILAT</sequence>
<name>A0A9P6GXW3_9MICR</name>